<reference evidence="2" key="2">
    <citation type="submission" date="2016-06" db="EMBL/GenBank/DDBJ databases">
        <title>The genome of a short-lived fish provides insights into sex chromosome evolution and the genetic control of aging.</title>
        <authorList>
            <person name="Reichwald K."/>
            <person name="Felder M."/>
            <person name="Petzold A."/>
            <person name="Koch P."/>
            <person name="Groth M."/>
            <person name="Platzer M."/>
        </authorList>
    </citation>
    <scope>NUCLEOTIDE SEQUENCE</scope>
    <source>
        <tissue evidence="2">Brain</tissue>
    </source>
</reference>
<feature type="compositionally biased region" description="Basic residues" evidence="1">
    <location>
        <begin position="552"/>
        <end position="593"/>
    </location>
</feature>
<dbReference type="GO" id="GO:0016301">
    <property type="term" value="F:kinase activity"/>
    <property type="evidence" value="ECO:0007669"/>
    <property type="project" value="UniProtKB-KW"/>
</dbReference>
<feature type="compositionally biased region" description="Basic residues" evidence="1">
    <location>
        <begin position="638"/>
        <end position="656"/>
    </location>
</feature>
<protein>
    <submittedName>
        <fullName evidence="2">A kinase (PRKA) anchor protein 17A</fullName>
    </submittedName>
</protein>
<organism evidence="2">
    <name type="scientific">Iconisemion striatum</name>
    <dbReference type="NCBI Taxonomy" id="60296"/>
    <lineage>
        <taxon>Eukaryota</taxon>
        <taxon>Metazoa</taxon>
        <taxon>Chordata</taxon>
        <taxon>Craniata</taxon>
        <taxon>Vertebrata</taxon>
        <taxon>Euteleostomi</taxon>
        <taxon>Actinopterygii</taxon>
        <taxon>Neopterygii</taxon>
        <taxon>Teleostei</taxon>
        <taxon>Neoteleostei</taxon>
        <taxon>Acanthomorphata</taxon>
        <taxon>Ovalentaria</taxon>
        <taxon>Atherinomorphae</taxon>
        <taxon>Cyprinodontiformes</taxon>
        <taxon>Nothobranchiidae</taxon>
        <taxon>Iconisemion</taxon>
    </lineage>
</organism>
<sequence>MTTIVHDTTEAVCLSAEYNLYLKPIAKMTVSVALPQLKLPGKSISNWEVMERVKAMVAPEQFSALRISKSTLDFIRFEGEVENKTVVKSLLSRLDGKTIKLSGFTDVLKVRAVENKMDFPTRHDWDSFFRDAKDMNETLPGERPDTIHLEGLPCRWFSHKDSQYPDRPSEDVLMSVFQTFGKVRNVDIPMLDPYREEMLDKNFSTFSFGGHLNFESYVQYQEYCGFTKAMDTLRGMKLMLKGDDGKAVACNIKVTFDTSKHLGDAAIKRRSLERQKLQELERQREEQKRREKEEEERRKEEERKQKEQEEEEKERRKEERLRKREQKLREKEERRNLKKVKRQQEQEQKKLQVKIAMEERRLLLAQRNLESIRLVAELLARVKALKQQQQEIERAERKERERQEQERQKEELARLQQLEACRRKQEEELRRVEVEKHRALELQRREKELREKLLCNLIKKSSEKATEAADAQDRVEHPTGGGASDQGGVTLGALGQVNGVKTEEIKEKQTSRPNSDVLGKNKSKEKKRGVDRKEELVQSRRSRERARDRYHRERRSHSRGRRRRSQSYSRRRRSSSHRRRSYSRHQRSSRRRSSSSSSSSRDRSRSSSGRSYSRGRSHRHSHHRYSRHRSRSRDARSPSHRRYRRHSSSRSHSRRR</sequence>
<feature type="compositionally biased region" description="Basic residues" evidence="1">
    <location>
        <begin position="613"/>
        <end position="631"/>
    </location>
</feature>
<name>A0A1A7YVH7_9TELE</name>
<dbReference type="AlphaFoldDB" id="A0A1A7YVH7"/>
<feature type="compositionally biased region" description="Basic residues" evidence="1">
    <location>
        <begin position="521"/>
        <end position="530"/>
    </location>
</feature>
<keyword evidence="2" id="KW-0418">Kinase</keyword>
<accession>A0A1A7YVH7</accession>
<feature type="region of interest" description="Disordered" evidence="1">
    <location>
        <begin position="461"/>
        <end position="656"/>
    </location>
</feature>
<dbReference type="Pfam" id="PF25015">
    <property type="entry name" value="RBD_AKAP-17A"/>
    <property type="match status" value="1"/>
</dbReference>
<keyword evidence="2" id="KW-0808">Transferase</keyword>
<gene>
    <name evidence="2" type="primary">AKAP17A</name>
</gene>
<feature type="compositionally biased region" description="Basic and acidic residues" evidence="1">
    <location>
        <begin position="461"/>
        <end position="477"/>
    </location>
</feature>
<dbReference type="PANTHER" id="PTHR12484">
    <property type="entry name" value="B-LYMPHOCYTE ANTIGEN-RELATED"/>
    <property type="match status" value="1"/>
</dbReference>
<dbReference type="EMBL" id="HADX01011941">
    <property type="protein sequence ID" value="SBP34173.1"/>
    <property type="molecule type" value="Transcribed_RNA"/>
</dbReference>
<feature type="compositionally biased region" description="Basic and acidic residues" evidence="1">
    <location>
        <begin position="278"/>
        <end position="335"/>
    </location>
</feature>
<proteinExistence type="predicted"/>
<feature type="region of interest" description="Disordered" evidence="1">
    <location>
        <begin position="278"/>
        <end position="349"/>
    </location>
</feature>
<dbReference type="EMBL" id="HADW01018608">
    <property type="protein sequence ID" value="SBP20008.1"/>
    <property type="molecule type" value="Transcribed_RNA"/>
</dbReference>
<dbReference type="InterPro" id="IPR056852">
    <property type="entry name" value="AK17A/B"/>
</dbReference>
<dbReference type="CDD" id="cd12264">
    <property type="entry name" value="RRM_AKAP17A"/>
    <property type="match status" value="1"/>
</dbReference>
<dbReference type="PANTHER" id="PTHR12484:SF4">
    <property type="entry name" value="A-KINASE ANCHOR PROTEIN 17A"/>
    <property type="match status" value="1"/>
</dbReference>
<feature type="compositionally biased region" description="Basic and acidic residues" evidence="1">
    <location>
        <begin position="501"/>
        <end position="510"/>
    </location>
</feature>
<reference evidence="2" key="1">
    <citation type="submission" date="2016-05" db="EMBL/GenBank/DDBJ databases">
        <authorList>
            <person name="Lavstsen T."/>
            <person name="Jespersen J.S."/>
        </authorList>
    </citation>
    <scope>NUCLEOTIDE SEQUENCE</scope>
    <source>
        <tissue evidence="2">Brain</tissue>
    </source>
</reference>
<evidence type="ECO:0000313" key="2">
    <source>
        <dbReference type="EMBL" id="SBP34173.1"/>
    </source>
</evidence>
<evidence type="ECO:0000256" key="1">
    <source>
        <dbReference type="SAM" id="MobiDB-lite"/>
    </source>
</evidence>